<evidence type="ECO:0000313" key="1">
    <source>
        <dbReference type="EMBL" id="QHT38338.1"/>
    </source>
</evidence>
<accession>A0A6C0F9I2</accession>
<proteinExistence type="predicted"/>
<protein>
    <submittedName>
        <fullName evidence="1">Uncharacterized protein</fullName>
    </submittedName>
</protein>
<name>A0A6C0F9I2_9ZZZZ</name>
<reference evidence="1" key="1">
    <citation type="journal article" date="2020" name="Nature">
        <title>Giant virus diversity and host interactions through global metagenomics.</title>
        <authorList>
            <person name="Schulz F."/>
            <person name="Roux S."/>
            <person name="Paez-Espino D."/>
            <person name="Jungbluth S."/>
            <person name="Walsh D.A."/>
            <person name="Denef V.J."/>
            <person name="McMahon K.D."/>
            <person name="Konstantinidis K.T."/>
            <person name="Eloe-Fadrosh E.A."/>
            <person name="Kyrpides N.C."/>
            <person name="Woyke T."/>
        </authorList>
    </citation>
    <scope>NUCLEOTIDE SEQUENCE</scope>
    <source>
        <strain evidence="1">GVMAG-S-ERX556101-89</strain>
    </source>
</reference>
<dbReference type="AlphaFoldDB" id="A0A6C0F9I2"/>
<organism evidence="1">
    <name type="scientific">viral metagenome</name>
    <dbReference type="NCBI Taxonomy" id="1070528"/>
    <lineage>
        <taxon>unclassified sequences</taxon>
        <taxon>metagenomes</taxon>
        <taxon>organismal metagenomes</taxon>
    </lineage>
</organism>
<sequence>MPDHFSTLPESLKIEIYAFDMTFRIIMKGVLRELVERFRKPRYPSFFLI</sequence>
<dbReference type="EMBL" id="MN738829">
    <property type="protein sequence ID" value="QHT38338.1"/>
    <property type="molecule type" value="Genomic_DNA"/>
</dbReference>